<reference evidence="2" key="1">
    <citation type="submission" date="2021-05" db="EMBL/GenBank/DDBJ databases">
        <authorList>
            <person name="Arsene-Ploetze F."/>
        </authorList>
    </citation>
    <scope>NUCLEOTIDE SEQUENCE</scope>
    <source>
        <strain evidence="2">DSM 42138</strain>
    </source>
</reference>
<name>A0A9W4GN09_9ACTN</name>
<comment type="caution">
    <text evidence="2">The sequence shown here is derived from an EMBL/GenBank/DDBJ whole genome shotgun (WGS) entry which is preliminary data.</text>
</comment>
<evidence type="ECO:0000313" key="2">
    <source>
        <dbReference type="EMBL" id="CAG6390868.1"/>
    </source>
</evidence>
<feature type="compositionally biased region" description="Basic residues" evidence="1">
    <location>
        <begin position="224"/>
        <end position="236"/>
    </location>
</feature>
<sequence>MFPPGTRPGVRHRSTTDRTRAVRPTIRTVWGIRHDRSTHAHALAAAGPQPRRAPRPARRPLLRPVPAARTGQLRRRHPAGRRPLRRGAGRVARRPLRPGQRAARRGAQRRPQLRRLLHRPRPGHRPVGAGHRDGRQRPGGHRPRRAERRHPQHPGTPSPRRRPGRLRHRGGRRLPAGRRLRLPHPAARHVLRRPGGRRDGARRRQHRHRLADEQQRPVLGDTRRGRRQLRGGHALHGRTAERRPDGDDQHVLRLRQGARGARRCRRVARRGPPHHRRRCVRGAGGRGARQRPGAQRHARLTRHGGGAEHRGRPADRAHRGAHGPAERPTPLPAAHDARLRRRPAHRGAVPPRRQDPRRAAAQACLRAGAHPAGRRPLPGRRVGRRHDRLRRRPQGGPGPLPGPAHVRRRRERPRAHGHGVRAPGLALLRQLPGVRQRPGARHGGEHGERPGVGGQRLRGHRPPVQRRDLPELDGPRTGGLAAVLLRRELPAARGRQVRVRPARLLPLRPGRRRVNRTQQREVLDKEVKGRGSGRLPATWTARNTG</sequence>
<feature type="region of interest" description="Disordered" evidence="1">
    <location>
        <begin position="1"/>
        <end position="23"/>
    </location>
</feature>
<feature type="compositionally biased region" description="Basic residues" evidence="1">
    <location>
        <begin position="377"/>
        <end position="393"/>
    </location>
</feature>
<evidence type="ECO:0000256" key="1">
    <source>
        <dbReference type="SAM" id="MobiDB-lite"/>
    </source>
</evidence>
<feature type="region of interest" description="Disordered" evidence="1">
    <location>
        <begin position="435"/>
        <end position="475"/>
    </location>
</feature>
<dbReference type="EMBL" id="CAJSLV010000001">
    <property type="protein sequence ID" value="CAG6390868.1"/>
    <property type="molecule type" value="Genomic_DNA"/>
</dbReference>
<gene>
    <name evidence="2" type="ORF">SCOCK_10336</name>
</gene>
<feature type="region of interest" description="Disordered" evidence="1">
    <location>
        <begin position="42"/>
        <end position="419"/>
    </location>
</feature>
<feature type="compositionally biased region" description="Basic residues" evidence="1">
    <location>
        <begin position="72"/>
        <end position="124"/>
    </location>
</feature>
<feature type="compositionally biased region" description="Basic residues" evidence="1">
    <location>
        <begin position="138"/>
        <end position="152"/>
    </location>
</feature>
<feature type="compositionally biased region" description="Basic residues" evidence="1">
    <location>
        <begin position="405"/>
        <end position="419"/>
    </location>
</feature>
<feature type="compositionally biased region" description="Basic residues" evidence="1">
    <location>
        <begin position="260"/>
        <end position="280"/>
    </location>
</feature>
<organism evidence="2 3">
    <name type="scientific">Actinacidiphila cocklensis</name>
    <dbReference type="NCBI Taxonomy" id="887465"/>
    <lineage>
        <taxon>Bacteria</taxon>
        <taxon>Bacillati</taxon>
        <taxon>Actinomycetota</taxon>
        <taxon>Actinomycetes</taxon>
        <taxon>Kitasatosporales</taxon>
        <taxon>Streptomycetaceae</taxon>
        <taxon>Actinacidiphila</taxon>
    </lineage>
</organism>
<feature type="compositionally biased region" description="Basic and acidic residues" evidence="1">
    <location>
        <begin position="238"/>
        <end position="251"/>
    </location>
</feature>
<feature type="compositionally biased region" description="Low complexity" evidence="1">
    <location>
        <begin position="359"/>
        <end position="376"/>
    </location>
</feature>
<feature type="compositionally biased region" description="Basic and acidic residues" evidence="1">
    <location>
        <begin position="305"/>
        <end position="318"/>
    </location>
</feature>
<dbReference type="AlphaFoldDB" id="A0A9W4GN09"/>
<feature type="compositionally biased region" description="Basic residues" evidence="1">
    <location>
        <begin position="52"/>
        <end position="61"/>
    </location>
</feature>
<feature type="compositionally biased region" description="Basic residues" evidence="1">
    <location>
        <begin position="159"/>
        <end position="209"/>
    </location>
</feature>
<evidence type="ECO:0000313" key="3">
    <source>
        <dbReference type="Proteomes" id="UP001152519"/>
    </source>
</evidence>
<proteinExistence type="predicted"/>
<feature type="compositionally biased region" description="Basic and acidic residues" evidence="1">
    <location>
        <begin position="465"/>
        <end position="474"/>
    </location>
</feature>
<protein>
    <submittedName>
        <fullName evidence="2">Uncharacterized 50.6 kDa protein in the 5\\'region of gyrA and gyrB</fullName>
    </submittedName>
</protein>
<accession>A0A9W4GN09</accession>
<dbReference type="Proteomes" id="UP001152519">
    <property type="component" value="Unassembled WGS sequence"/>
</dbReference>
<keyword evidence="3" id="KW-1185">Reference proteome</keyword>